<dbReference type="FunFam" id="3.40.190.10:FF:000061">
    <property type="entry name" value="Glutamate receptor, ionotropic kainate"/>
    <property type="match status" value="1"/>
</dbReference>
<dbReference type="InterPro" id="IPR019594">
    <property type="entry name" value="Glu/Gly-bd"/>
</dbReference>
<dbReference type="Pfam" id="PF01094">
    <property type="entry name" value="ANF_receptor"/>
    <property type="match status" value="1"/>
</dbReference>
<evidence type="ECO:0000256" key="7">
    <source>
        <dbReference type="ARBA" id="ARBA00023065"/>
    </source>
</evidence>
<dbReference type="Gene3D" id="1.10.287.70">
    <property type="match status" value="1"/>
</dbReference>
<dbReference type="EMBL" id="OU896715">
    <property type="protein sequence ID" value="CAH1183231.1"/>
    <property type="molecule type" value="Genomic_DNA"/>
</dbReference>
<dbReference type="PANTHER" id="PTHR18966">
    <property type="entry name" value="IONOTROPIC GLUTAMATE RECEPTOR"/>
    <property type="match status" value="1"/>
</dbReference>
<evidence type="ECO:0000256" key="10">
    <source>
        <dbReference type="ARBA" id="ARBA00023180"/>
    </source>
</evidence>
<dbReference type="Gene3D" id="3.40.190.10">
    <property type="entry name" value="Periplasmic binding protein-like II"/>
    <property type="match status" value="1"/>
</dbReference>
<feature type="transmembrane region" description="Helical" evidence="18">
    <location>
        <begin position="581"/>
        <end position="600"/>
    </location>
</feature>
<feature type="binding site" evidence="15">
    <location>
        <position position="541"/>
    </location>
    <ligand>
        <name>L-glutamate</name>
        <dbReference type="ChEBI" id="CHEBI:29985"/>
    </ligand>
</feature>
<evidence type="ECO:0000256" key="8">
    <source>
        <dbReference type="ARBA" id="ARBA00023136"/>
    </source>
</evidence>
<keyword evidence="12" id="KW-1071">Ligand-gated ion channel</keyword>
<gene>
    <name evidence="21" type="ORF">PHAECO_LOCUS12829</name>
</gene>
<evidence type="ECO:0000313" key="21">
    <source>
        <dbReference type="EMBL" id="CAH1183231.1"/>
    </source>
</evidence>
<evidence type="ECO:0000259" key="19">
    <source>
        <dbReference type="SMART" id="SM00079"/>
    </source>
</evidence>
<dbReference type="SMART" id="SM00918">
    <property type="entry name" value="Lig_chan-Glu_bd"/>
    <property type="match status" value="1"/>
</dbReference>
<keyword evidence="9" id="KW-0675">Receptor</keyword>
<keyword evidence="11" id="KW-0628">Postsynaptic cell membrane</keyword>
<dbReference type="FunFam" id="1.10.287.70:FF:000010">
    <property type="entry name" value="Putative glutamate receptor ionotropic kainate 1"/>
    <property type="match status" value="1"/>
</dbReference>
<dbReference type="GO" id="GO:0038023">
    <property type="term" value="F:signaling receptor activity"/>
    <property type="evidence" value="ECO:0007669"/>
    <property type="project" value="InterPro"/>
</dbReference>
<evidence type="ECO:0000256" key="14">
    <source>
        <dbReference type="ARBA" id="ARBA00034104"/>
    </source>
</evidence>
<dbReference type="PRINTS" id="PR00177">
    <property type="entry name" value="NMDARECEPTOR"/>
</dbReference>
<keyword evidence="4 18" id="KW-0812">Transmembrane</keyword>
<reference evidence="21" key="2">
    <citation type="submission" date="2022-10" db="EMBL/GenBank/DDBJ databases">
        <authorList>
            <consortium name="ENA_rothamsted_submissions"/>
            <consortium name="culmorum"/>
            <person name="King R."/>
        </authorList>
    </citation>
    <scope>NUCLEOTIDE SEQUENCE</scope>
</reference>
<dbReference type="Pfam" id="PF00060">
    <property type="entry name" value="Lig_chan"/>
    <property type="match status" value="1"/>
</dbReference>
<comment type="subcellular location">
    <subcellularLocation>
        <location evidence="14">Postsynaptic cell membrane</location>
        <topology evidence="14">Multi-pass membrane protein</topology>
    </subcellularLocation>
</comment>
<feature type="site" description="Interaction with the cone snail toxin Con-ikot-ikot" evidence="16">
    <location>
        <position position="713"/>
    </location>
</feature>
<dbReference type="Pfam" id="PF10613">
    <property type="entry name" value="Lig_chan-Glu_bd"/>
    <property type="match status" value="1"/>
</dbReference>
<evidence type="ECO:0000256" key="17">
    <source>
        <dbReference type="PIRSR" id="PIRSR601508-3"/>
    </source>
</evidence>
<dbReference type="SUPFAM" id="SSF53822">
    <property type="entry name" value="Periplasmic binding protein-like I"/>
    <property type="match status" value="1"/>
</dbReference>
<dbReference type="SUPFAM" id="SSF53850">
    <property type="entry name" value="Periplasmic binding protein-like II"/>
    <property type="match status" value="1"/>
</dbReference>
<evidence type="ECO:0000313" key="22">
    <source>
        <dbReference type="Proteomes" id="UP001153737"/>
    </source>
</evidence>
<keyword evidence="7" id="KW-0406">Ion transport</keyword>
<evidence type="ECO:0000256" key="6">
    <source>
        <dbReference type="ARBA" id="ARBA00023018"/>
    </source>
</evidence>
<keyword evidence="6" id="KW-0770">Synapse</keyword>
<feature type="site" description="Interaction with the cone snail toxin Con-ikot-ikot" evidence="16">
    <location>
        <position position="804"/>
    </location>
</feature>
<dbReference type="GO" id="GO:0015276">
    <property type="term" value="F:ligand-gated monoatomic ion channel activity"/>
    <property type="evidence" value="ECO:0007669"/>
    <property type="project" value="InterPro"/>
</dbReference>
<evidence type="ECO:0000256" key="5">
    <source>
        <dbReference type="ARBA" id="ARBA00022989"/>
    </source>
</evidence>
<dbReference type="InterPro" id="IPR001828">
    <property type="entry name" value="ANF_lig-bd_rcpt"/>
</dbReference>
<dbReference type="InterPro" id="IPR015683">
    <property type="entry name" value="Ionotropic_Glu_rcpt"/>
</dbReference>
<keyword evidence="8 18" id="KW-0472">Membrane</keyword>
<dbReference type="CDD" id="cd06382">
    <property type="entry name" value="PBP1_iGluR_Kainate"/>
    <property type="match status" value="1"/>
</dbReference>
<feature type="site" description="Crucial to convey clamshell closure to channel opening" evidence="16">
    <location>
        <position position="686"/>
    </location>
</feature>
<keyword evidence="10" id="KW-0325">Glycoprotein</keyword>
<dbReference type="InterPro" id="IPR001508">
    <property type="entry name" value="Iono_Glu_rcpt_met"/>
</dbReference>
<feature type="domain" description="Ionotropic glutamate receptor C-terminal" evidence="19">
    <location>
        <begin position="446"/>
        <end position="821"/>
    </location>
</feature>
<reference evidence="21" key="1">
    <citation type="submission" date="2022-01" db="EMBL/GenBank/DDBJ databases">
        <authorList>
            <person name="King R."/>
        </authorList>
    </citation>
    <scope>NUCLEOTIDE SEQUENCE</scope>
</reference>
<dbReference type="FunFam" id="3.40.190.10:FF:000178">
    <property type="entry name" value="Glutamate receptor subunit"/>
    <property type="match status" value="1"/>
</dbReference>
<dbReference type="GO" id="GO:0045211">
    <property type="term" value="C:postsynaptic membrane"/>
    <property type="evidence" value="ECO:0007669"/>
    <property type="project" value="UniProtKB-SubCell"/>
</dbReference>
<dbReference type="Gene3D" id="3.40.50.2300">
    <property type="match status" value="2"/>
</dbReference>
<dbReference type="InterPro" id="IPR028082">
    <property type="entry name" value="Peripla_BP_I"/>
</dbReference>
<evidence type="ECO:0000256" key="15">
    <source>
        <dbReference type="PIRSR" id="PIRSR601508-1"/>
    </source>
</evidence>
<feature type="transmembrane region" description="Helical" evidence="18">
    <location>
        <begin position="656"/>
        <end position="677"/>
    </location>
</feature>
<dbReference type="InterPro" id="IPR001320">
    <property type="entry name" value="Iontro_rcpt_C"/>
</dbReference>
<feature type="binding site" evidence="15">
    <location>
        <position position="758"/>
    </location>
    <ligand>
        <name>L-glutamate</name>
        <dbReference type="ChEBI" id="CHEBI:29985"/>
    </ligand>
</feature>
<evidence type="ECO:0000259" key="20">
    <source>
        <dbReference type="SMART" id="SM00918"/>
    </source>
</evidence>
<dbReference type="CDD" id="cd13714">
    <property type="entry name" value="PBP2_iGluR_Kainate"/>
    <property type="match status" value="1"/>
</dbReference>
<evidence type="ECO:0000256" key="9">
    <source>
        <dbReference type="ARBA" id="ARBA00023170"/>
    </source>
</evidence>
<evidence type="ECO:0000256" key="2">
    <source>
        <dbReference type="ARBA" id="ARBA00022448"/>
    </source>
</evidence>
<keyword evidence="22" id="KW-1185">Reference proteome</keyword>
<feature type="binding site" evidence="15">
    <location>
        <position position="536"/>
    </location>
    <ligand>
        <name>L-glutamate</name>
        <dbReference type="ChEBI" id="CHEBI:29985"/>
    </ligand>
</feature>
<proteinExistence type="inferred from homology"/>
<organism evidence="21 22">
    <name type="scientific">Phaedon cochleariae</name>
    <name type="common">Mustard beetle</name>
    <dbReference type="NCBI Taxonomy" id="80249"/>
    <lineage>
        <taxon>Eukaryota</taxon>
        <taxon>Metazoa</taxon>
        <taxon>Ecdysozoa</taxon>
        <taxon>Arthropoda</taxon>
        <taxon>Hexapoda</taxon>
        <taxon>Insecta</taxon>
        <taxon>Pterygota</taxon>
        <taxon>Neoptera</taxon>
        <taxon>Endopterygota</taxon>
        <taxon>Coleoptera</taxon>
        <taxon>Polyphaga</taxon>
        <taxon>Cucujiformia</taxon>
        <taxon>Chrysomeloidea</taxon>
        <taxon>Chrysomelidae</taxon>
        <taxon>Chrysomelinae</taxon>
        <taxon>Chrysomelini</taxon>
        <taxon>Phaedon</taxon>
    </lineage>
</organism>
<keyword evidence="17" id="KW-1015">Disulfide bond</keyword>
<evidence type="ECO:0000256" key="3">
    <source>
        <dbReference type="ARBA" id="ARBA00022475"/>
    </source>
</evidence>
<sequence>MHKEIAFLVIFSSVVQYGEQRKQISIGIFLDDDDQYELSTIAVSSIVRRINLFTRTDYLLRPHIFRVSNGDLLETGQLMCQLIERGIAAIFGPESPEINEMIQSVSSGVEIPQFQTFWNPKLASTNRSIQGIFNLHPTPKGLSQALSTLVRENDWNSYTVLYENEDAVLRLQEALKRRSPADPAVQFRNLGSKDNHRTVLKEVKSSGVLHLILDCETAHIMDILREARELKLLSEFHSYILTNLDAHTLDWSEFKDVRTNITAFRLLDTENKNMKHAVLVWNQMLKYDWFGPVHNIALQKELELFRKKKPFSEIRPHDLHTKTALLYDALNLFISVYSELDTKEKLTLKPLSCESYETSSHGRKFANRMKERNQELPLLLEPLTGDMWKFDQNGYRSNYKLQIIELYATEFRMTATWRSKYPNSITLALTEKDRDTELKEKIQQRTFRVVSRLGDPYLMQAVPPNGKSLYGNDRYEGYSMDIMKEICKPENLNCSYTFELVPDGMYGNYDPKTKQWNGLIKELLEYKADLGVCDLTITYERRKAVDFTMPFMTLGISILYAKAVKEPPELLSFSHPLSFEVWIYIATSYLIISITMFLVARMNPNDWENPHPCDPYPQELENIWTIRNCCWLTLGSFMAQGCDLLPKGISTRMVAAMWWFFTLIMGACYTANMTAFLTMSRMGPTIESADDLAAQTKIKYGCLEGGATSSFFKDNNFSTYHRMWVQMESAEPSAFEKNNKDGVKRVLTSKRKYAFLMESSSIEYEMERNCELMQVGNNLDSKGYGIAMPNNSPYRKSINEAILKMQEMGILHRLKDKWWKEMNGGGKCTKDKHSTDAEAAEMGLDNVGGVFVVLAAGVILAFLIAMCEFLWNVRKVAVVKHLTPKEALIKELKFAMNIWARKKEVTTSGLRDISLETLEPKM</sequence>
<evidence type="ECO:0000256" key="18">
    <source>
        <dbReference type="SAM" id="Phobius"/>
    </source>
</evidence>
<evidence type="ECO:0000256" key="1">
    <source>
        <dbReference type="ARBA" id="ARBA00008685"/>
    </source>
</evidence>
<evidence type="ECO:0000256" key="16">
    <source>
        <dbReference type="PIRSR" id="PIRSR601508-2"/>
    </source>
</evidence>
<name>A0A9P0DZ23_PHACE</name>
<evidence type="ECO:0000256" key="11">
    <source>
        <dbReference type="ARBA" id="ARBA00023257"/>
    </source>
</evidence>
<protein>
    <submittedName>
        <fullName evidence="21">Uncharacterized protein</fullName>
    </submittedName>
</protein>
<dbReference type="OrthoDB" id="5984008at2759"/>
<evidence type="ECO:0000256" key="13">
    <source>
        <dbReference type="ARBA" id="ARBA00023303"/>
    </source>
</evidence>
<feature type="disulfide bond" evidence="17">
    <location>
        <begin position="770"/>
        <end position="828"/>
    </location>
</feature>
<feature type="transmembrane region" description="Helical" evidence="18">
    <location>
        <begin position="850"/>
        <end position="871"/>
    </location>
</feature>
<evidence type="ECO:0000256" key="4">
    <source>
        <dbReference type="ARBA" id="ARBA00022692"/>
    </source>
</evidence>
<keyword evidence="5 18" id="KW-1133">Transmembrane helix</keyword>
<dbReference type="SMART" id="SM00079">
    <property type="entry name" value="PBPe"/>
    <property type="match status" value="1"/>
</dbReference>
<feature type="binding site" evidence="15">
    <location>
        <position position="708"/>
    </location>
    <ligand>
        <name>L-glutamate</name>
        <dbReference type="ChEBI" id="CHEBI:29985"/>
    </ligand>
</feature>
<dbReference type="AlphaFoldDB" id="A0A9P0DZ23"/>
<comment type="similarity">
    <text evidence="1">Belongs to the glutamate-gated ion channel (TC 1.A.10.1) family.</text>
</comment>
<evidence type="ECO:0000256" key="12">
    <source>
        <dbReference type="ARBA" id="ARBA00023286"/>
    </source>
</evidence>
<accession>A0A9P0DZ23</accession>
<feature type="domain" description="Ionotropic glutamate receptor L-glutamate and glycine-binding" evidence="20">
    <location>
        <begin position="456"/>
        <end position="525"/>
    </location>
</feature>
<keyword evidence="2" id="KW-0813">Transport</keyword>
<dbReference type="Proteomes" id="UP001153737">
    <property type="component" value="Chromosome 9"/>
</dbReference>
<keyword evidence="13" id="KW-0407">Ion channel</keyword>
<keyword evidence="3" id="KW-1003">Cell membrane</keyword>